<evidence type="ECO:0000259" key="1">
    <source>
        <dbReference type="PROSITE" id="PS50943"/>
    </source>
</evidence>
<dbReference type="InterPro" id="IPR010982">
    <property type="entry name" value="Lambda_DNA-bd_dom_sf"/>
</dbReference>
<keyword evidence="3" id="KW-1185">Reference proteome</keyword>
<dbReference type="SMART" id="SM00530">
    <property type="entry name" value="HTH_XRE"/>
    <property type="match status" value="1"/>
</dbReference>
<dbReference type="PANTHER" id="PTHR40275">
    <property type="entry name" value="SSL7038 PROTEIN"/>
    <property type="match status" value="1"/>
</dbReference>
<dbReference type="RefSeq" id="WP_085464813.1">
    <property type="nucleotide sequence ID" value="NZ_FXBL01000004.1"/>
</dbReference>
<dbReference type="OrthoDB" id="9798416at2"/>
<protein>
    <submittedName>
        <fullName evidence="2">Probable addiction module antidote protein</fullName>
    </submittedName>
</protein>
<dbReference type="CDD" id="cd00093">
    <property type="entry name" value="HTH_XRE"/>
    <property type="match status" value="1"/>
</dbReference>
<evidence type="ECO:0000313" key="3">
    <source>
        <dbReference type="Proteomes" id="UP000193083"/>
    </source>
</evidence>
<sequence length="101" mass="10824">MALETLPFDAAEYIDDDLTAAEYLKATCEDGNPNEIALALGTIARARNMTKLAEQTGLSRQALYKALSGEGNPEFATIMKVADALGLRLTFVSADKNRDAA</sequence>
<accession>A0A1X7P0W5</accession>
<feature type="domain" description="HTH cro/C1-type" evidence="1">
    <location>
        <begin position="49"/>
        <end position="92"/>
    </location>
</feature>
<proteinExistence type="predicted"/>
<dbReference type="Gene3D" id="1.10.260.40">
    <property type="entry name" value="lambda repressor-like DNA-binding domains"/>
    <property type="match status" value="1"/>
</dbReference>
<name>A0A1X7P0W5_9HYPH</name>
<dbReference type="GO" id="GO:0003677">
    <property type="term" value="F:DNA binding"/>
    <property type="evidence" value="ECO:0007669"/>
    <property type="project" value="InterPro"/>
</dbReference>
<dbReference type="AlphaFoldDB" id="A0A1X7P0W5"/>
<dbReference type="NCBIfam" id="TIGR02684">
    <property type="entry name" value="dnstrm_HI1420"/>
    <property type="match status" value="1"/>
</dbReference>
<reference evidence="2 3" key="1">
    <citation type="submission" date="2017-04" db="EMBL/GenBank/DDBJ databases">
        <authorList>
            <person name="Afonso C.L."/>
            <person name="Miller P.J."/>
            <person name="Scott M.A."/>
            <person name="Spackman E."/>
            <person name="Goraichik I."/>
            <person name="Dimitrov K.M."/>
            <person name="Suarez D.L."/>
            <person name="Swayne D.E."/>
        </authorList>
    </citation>
    <scope>NUCLEOTIDE SEQUENCE [LARGE SCALE GENOMIC DNA]</scope>
    <source>
        <strain evidence="2 3">B5P</strain>
    </source>
</reference>
<gene>
    <name evidence="2" type="ORF">SAMN02982922_2921</name>
</gene>
<organism evidence="2 3">
    <name type="scientific">Mesorhizobium australicum</name>
    <dbReference type="NCBI Taxonomy" id="536018"/>
    <lineage>
        <taxon>Bacteria</taxon>
        <taxon>Pseudomonadati</taxon>
        <taxon>Pseudomonadota</taxon>
        <taxon>Alphaproteobacteria</taxon>
        <taxon>Hyphomicrobiales</taxon>
        <taxon>Phyllobacteriaceae</taxon>
        <taxon>Mesorhizobium</taxon>
    </lineage>
</organism>
<dbReference type="PANTHER" id="PTHR40275:SF1">
    <property type="entry name" value="SSL7038 PROTEIN"/>
    <property type="match status" value="1"/>
</dbReference>
<dbReference type="Proteomes" id="UP000193083">
    <property type="component" value="Unassembled WGS sequence"/>
</dbReference>
<dbReference type="Pfam" id="PF21716">
    <property type="entry name" value="dnstrm_HI1420"/>
    <property type="match status" value="1"/>
</dbReference>
<dbReference type="InterPro" id="IPR001387">
    <property type="entry name" value="Cro/C1-type_HTH"/>
</dbReference>
<dbReference type="EMBL" id="FXBL01000004">
    <property type="protein sequence ID" value="SMH43509.1"/>
    <property type="molecule type" value="Genomic_DNA"/>
</dbReference>
<dbReference type="PROSITE" id="PS50943">
    <property type="entry name" value="HTH_CROC1"/>
    <property type="match status" value="1"/>
</dbReference>
<evidence type="ECO:0000313" key="2">
    <source>
        <dbReference type="EMBL" id="SMH43509.1"/>
    </source>
</evidence>
<dbReference type="InterPro" id="IPR014057">
    <property type="entry name" value="HI1420"/>
</dbReference>
<dbReference type="SUPFAM" id="SSF47413">
    <property type="entry name" value="lambda repressor-like DNA-binding domains"/>
    <property type="match status" value="1"/>
</dbReference>